<feature type="compositionally biased region" description="Basic and acidic residues" evidence="4">
    <location>
        <begin position="436"/>
        <end position="450"/>
    </location>
</feature>
<dbReference type="Gene3D" id="3.30.40.10">
    <property type="entry name" value="Zinc/RING finger domain, C3HC4 (zinc finger)"/>
    <property type="match status" value="1"/>
</dbReference>
<accession>A0AAJ6QR69</accession>
<dbReference type="PROSITE" id="PS50089">
    <property type="entry name" value="ZF_RING_2"/>
    <property type="match status" value="1"/>
</dbReference>
<proteinExistence type="predicted"/>
<evidence type="ECO:0000259" key="5">
    <source>
        <dbReference type="PROSITE" id="PS50089"/>
    </source>
</evidence>
<gene>
    <name evidence="7" type="primary">LOC100905669</name>
</gene>
<protein>
    <submittedName>
        <fullName evidence="7">Muscle M-line assembly protein unc-89</fullName>
    </submittedName>
</protein>
<feature type="region of interest" description="Disordered" evidence="4">
    <location>
        <begin position="331"/>
        <end position="423"/>
    </location>
</feature>
<dbReference type="InterPro" id="IPR001841">
    <property type="entry name" value="Znf_RING"/>
</dbReference>
<dbReference type="InterPro" id="IPR013083">
    <property type="entry name" value="Znf_RING/FYVE/PHD"/>
</dbReference>
<evidence type="ECO:0000313" key="7">
    <source>
        <dbReference type="RefSeq" id="XP_003741380.1"/>
    </source>
</evidence>
<organism evidence="6 7">
    <name type="scientific">Galendromus occidentalis</name>
    <name type="common">western predatory mite</name>
    <dbReference type="NCBI Taxonomy" id="34638"/>
    <lineage>
        <taxon>Eukaryota</taxon>
        <taxon>Metazoa</taxon>
        <taxon>Ecdysozoa</taxon>
        <taxon>Arthropoda</taxon>
        <taxon>Chelicerata</taxon>
        <taxon>Arachnida</taxon>
        <taxon>Acari</taxon>
        <taxon>Parasitiformes</taxon>
        <taxon>Mesostigmata</taxon>
        <taxon>Gamasina</taxon>
        <taxon>Phytoseioidea</taxon>
        <taxon>Phytoseiidae</taxon>
        <taxon>Typhlodrominae</taxon>
        <taxon>Galendromus</taxon>
    </lineage>
</organism>
<feature type="compositionally biased region" description="Polar residues" evidence="4">
    <location>
        <begin position="362"/>
        <end position="378"/>
    </location>
</feature>
<reference evidence="7" key="1">
    <citation type="submission" date="2025-08" db="UniProtKB">
        <authorList>
            <consortium name="RefSeq"/>
        </authorList>
    </citation>
    <scope>IDENTIFICATION</scope>
</reference>
<evidence type="ECO:0000256" key="4">
    <source>
        <dbReference type="SAM" id="MobiDB-lite"/>
    </source>
</evidence>
<feature type="region of interest" description="Disordered" evidence="4">
    <location>
        <begin position="505"/>
        <end position="569"/>
    </location>
</feature>
<sequence length="595" mass="65536">MNSLFGERATAELVGKLRLLTACELCKNPCDETFFAVECSHYTCRNCVRQAKNECAKCNVPGAILQAHYLDPISETLLKLKDILSADHSPKPTASKRKAGQDMLTPTSKLIKKNCSSERSAASPKSPSIDMIFARKSKPSGLETQEIKSSPSIAAGSAGDRSKATPSAVNPANDVTIGNISFSQSIRDSPVIRTNSNERQIPCSCGARGPTASPITIDSGVQVSNNVLTLDVSVHARPSMAEAQVQTDESMSGLMKPLLQSVGMQTERLHVPVKRYFEAAIQTDDELTDKLCPELCSEAKSLTSTQAVNGNQTVHAQPISLDMSPIKRFDRPETDAQTKTITKPEKDNAEDTMDFSGDDLNQDVTSHTNGDITSCSKETSQRDTLDSLDYRTMELKKAGNRKDENRIVERKQRSPEPDSLDSLPSEIFKDLEKAQEQVPAKETRSQKDTLESFFRSSEETSVPETEPNLKFGSPTKVIKSKRAVIVSEADSPIKLIEKKKKTIILSDEDEASCKAPSEEPRGRPSRPKLSSKVKENKMQKKSQSRIAKALPTFSSDEDDVDPLPMDTEDLRNLEKEIENLDREMEDSKTCGKSRF</sequence>
<evidence type="ECO:0000313" key="6">
    <source>
        <dbReference type="Proteomes" id="UP000694867"/>
    </source>
</evidence>
<dbReference type="Proteomes" id="UP000694867">
    <property type="component" value="Unplaced"/>
</dbReference>
<dbReference type="RefSeq" id="XP_003741380.1">
    <property type="nucleotide sequence ID" value="XM_003741332.1"/>
</dbReference>
<evidence type="ECO:0000256" key="1">
    <source>
        <dbReference type="ARBA" id="ARBA00022771"/>
    </source>
</evidence>
<feature type="compositionally biased region" description="Acidic residues" evidence="4">
    <location>
        <begin position="350"/>
        <end position="361"/>
    </location>
</feature>
<feature type="compositionally biased region" description="Basic and acidic residues" evidence="4">
    <location>
        <begin position="379"/>
        <end position="416"/>
    </location>
</feature>
<dbReference type="KEGG" id="goe:100905669"/>
<name>A0AAJ6QR69_9ACAR</name>
<dbReference type="GeneID" id="100905669"/>
<evidence type="ECO:0000256" key="3">
    <source>
        <dbReference type="PROSITE-ProRule" id="PRU00175"/>
    </source>
</evidence>
<feature type="compositionally biased region" description="Basic and acidic residues" evidence="4">
    <location>
        <begin position="331"/>
        <end position="349"/>
    </location>
</feature>
<dbReference type="AlphaFoldDB" id="A0AAJ6QR69"/>
<keyword evidence="1 3" id="KW-0479">Metal-binding</keyword>
<dbReference type="GO" id="GO:0008270">
    <property type="term" value="F:zinc ion binding"/>
    <property type="evidence" value="ECO:0007669"/>
    <property type="project" value="UniProtKB-KW"/>
</dbReference>
<feature type="region of interest" description="Disordered" evidence="4">
    <location>
        <begin position="138"/>
        <end position="170"/>
    </location>
</feature>
<feature type="region of interest" description="Disordered" evidence="4">
    <location>
        <begin position="436"/>
        <end position="473"/>
    </location>
</feature>
<keyword evidence="6" id="KW-1185">Reference proteome</keyword>
<evidence type="ECO:0000256" key="2">
    <source>
        <dbReference type="ARBA" id="ARBA00022833"/>
    </source>
</evidence>
<keyword evidence="1 3" id="KW-0863">Zinc-finger</keyword>
<keyword evidence="2" id="KW-0862">Zinc</keyword>
<feature type="domain" description="RING-type" evidence="5">
    <location>
        <begin position="23"/>
        <end position="59"/>
    </location>
</feature>